<keyword evidence="2" id="KW-1185">Reference proteome</keyword>
<proteinExistence type="predicted"/>
<protein>
    <submittedName>
        <fullName evidence="1">Putative RNA-directed DNA polymerase from transposon BS</fullName>
    </submittedName>
</protein>
<dbReference type="PANTHER" id="PTHR47510">
    <property type="entry name" value="REVERSE TRANSCRIPTASE DOMAIN-CONTAINING PROTEIN"/>
    <property type="match status" value="1"/>
</dbReference>
<dbReference type="OrthoDB" id="6509363at2759"/>
<organism evidence="1 2">
    <name type="scientific">Stegodyphus mimosarum</name>
    <name type="common">African social velvet spider</name>
    <dbReference type="NCBI Taxonomy" id="407821"/>
    <lineage>
        <taxon>Eukaryota</taxon>
        <taxon>Metazoa</taxon>
        <taxon>Ecdysozoa</taxon>
        <taxon>Arthropoda</taxon>
        <taxon>Chelicerata</taxon>
        <taxon>Arachnida</taxon>
        <taxon>Araneae</taxon>
        <taxon>Araneomorphae</taxon>
        <taxon>Entelegynae</taxon>
        <taxon>Eresoidea</taxon>
        <taxon>Eresidae</taxon>
        <taxon>Stegodyphus</taxon>
    </lineage>
</organism>
<dbReference type="GO" id="GO:0003964">
    <property type="term" value="F:RNA-directed DNA polymerase activity"/>
    <property type="evidence" value="ECO:0007669"/>
    <property type="project" value="UniProtKB-KW"/>
</dbReference>
<keyword evidence="1" id="KW-0695">RNA-directed DNA polymerase</keyword>
<dbReference type="Proteomes" id="UP000054359">
    <property type="component" value="Unassembled WGS sequence"/>
</dbReference>
<name>A0A087TEP8_STEMI</name>
<feature type="non-terminal residue" evidence="1">
    <location>
        <position position="367"/>
    </location>
</feature>
<dbReference type="STRING" id="407821.A0A087TEP8"/>
<sequence length="367" mass="42900">MKTDVAYQCGRSCRRTRRSTRAEVTLAAPAPLELDTFPCSTHCRRSQFTVNTSRKHLKLYLMLVLKRILDISSYTTPVNRAFRTNWQAFAKALNNIQYTMPTVQSRNDIGSLVKAFTDNIQRAHKTAQEEIKEHKIVRSRELRDLIQKRNAARRQFQRSRNRADKTIFNRLCDAVKSRTNYYAQLRWTGYLETLSREDNSIWKAVKRHKKCHNNIPPLNGPSRIYYTETEKAECLADQLESQFRINNIQDSNTERLITNFHHTYMTSPHTNHTISVMPSEVYAYVKKLKNSKSPGLDTINNRMIKRFPVKIMFYLTKILNVILQWQHFPEIWKTAKITPILKAKRPASSPDSYRPISLLRVQTPTGP</sequence>
<reference evidence="1 2" key="1">
    <citation type="submission" date="2013-11" db="EMBL/GenBank/DDBJ databases">
        <title>Genome sequencing of Stegodyphus mimosarum.</title>
        <authorList>
            <person name="Bechsgaard J."/>
        </authorList>
    </citation>
    <scope>NUCLEOTIDE SEQUENCE [LARGE SCALE GENOMIC DNA]</scope>
</reference>
<dbReference type="EMBL" id="KK114877">
    <property type="protein sequence ID" value="KFM63587.1"/>
    <property type="molecule type" value="Genomic_DNA"/>
</dbReference>
<accession>A0A087TEP8</accession>
<keyword evidence="1" id="KW-0808">Transferase</keyword>
<gene>
    <name evidence="1" type="ORF">X975_20796</name>
</gene>
<dbReference type="AlphaFoldDB" id="A0A087TEP8"/>
<dbReference type="PANTHER" id="PTHR47510:SF3">
    <property type="entry name" value="ENDO_EXONUCLEASE_PHOSPHATASE DOMAIN-CONTAINING PROTEIN"/>
    <property type="match status" value="1"/>
</dbReference>
<evidence type="ECO:0000313" key="1">
    <source>
        <dbReference type="EMBL" id="KFM63587.1"/>
    </source>
</evidence>
<keyword evidence="1" id="KW-0548">Nucleotidyltransferase</keyword>
<evidence type="ECO:0000313" key="2">
    <source>
        <dbReference type="Proteomes" id="UP000054359"/>
    </source>
</evidence>